<proteinExistence type="predicted"/>
<dbReference type="SUPFAM" id="SSF54523">
    <property type="entry name" value="Pili subunits"/>
    <property type="match status" value="1"/>
</dbReference>
<evidence type="ECO:0000313" key="4">
    <source>
        <dbReference type="Proteomes" id="UP000007881"/>
    </source>
</evidence>
<dbReference type="KEGG" id="phm:PSMK_13040"/>
<dbReference type="STRING" id="1142394.PSMK_13040"/>
<dbReference type="GO" id="GO:0015628">
    <property type="term" value="P:protein secretion by the type II secretion system"/>
    <property type="evidence" value="ECO:0007669"/>
    <property type="project" value="InterPro"/>
</dbReference>
<feature type="transmembrane region" description="Helical" evidence="2">
    <location>
        <begin position="12"/>
        <end position="36"/>
    </location>
</feature>
<name>I0IDX5_PHYMF</name>
<dbReference type="RefSeq" id="WP_014436682.1">
    <property type="nucleotide sequence ID" value="NC_017080.1"/>
</dbReference>
<keyword evidence="2" id="KW-1133">Transmembrane helix</keyword>
<keyword evidence="2" id="KW-0472">Membrane</keyword>
<evidence type="ECO:0000313" key="3">
    <source>
        <dbReference type="EMBL" id="BAM03463.1"/>
    </source>
</evidence>
<dbReference type="Proteomes" id="UP000007881">
    <property type="component" value="Chromosome"/>
</dbReference>
<dbReference type="HOGENOM" id="CLU_914838_0_0_0"/>
<dbReference type="InterPro" id="IPR045584">
    <property type="entry name" value="Pilin-like"/>
</dbReference>
<evidence type="ECO:0000256" key="1">
    <source>
        <dbReference type="ARBA" id="ARBA00022481"/>
    </source>
</evidence>
<dbReference type="Pfam" id="PF07963">
    <property type="entry name" value="N_methyl"/>
    <property type="match status" value="1"/>
</dbReference>
<sequence length="293" mass="31481">MNPRPHTHPAHGFTLIELLVVISIIALLIGILLPALGAARGAARGLASLSNVRQVEIASQTFLADNKQRHLPFSNVFNFEPYQGANLFSGANSGNPTPNSERWIWVSKLVSDDYMPGSAVFICPELETTDAKFLNVPTKGGPSANWKGHPDWFRSHYGMNFMGVGSMLEQPVAGSDPSLANKSPEAGMIRNPTETIHFADSKNLAMETGAPDLGSTLGYTPGETAGVAYLFPGPAAPTAAYGHADARHGNSINVSYADGHGSAVRVQDPDFVWGPDELTDWVSSRDLNDWDRN</sequence>
<dbReference type="PROSITE" id="PS00409">
    <property type="entry name" value="PROKAR_NTER_METHYL"/>
    <property type="match status" value="1"/>
</dbReference>
<accession>I0IDX5</accession>
<protein>
    <recommendedName>
        <fullName evidence="5">Prepilin-type N-terminal cleavage/methylation domain-containing protein</fullName>
    </recommendedName>
</protein>
<keyword evidence="2" id="KW-0812">Transmembrane</keyword>
<keyword evidence="1" id="KW-0488">Methylation</keyword>
<dbReference type="EMBL" id="AP012338">
    <property type="protein sequence ID" value="BAM03463.1"/>
    <property type="molecule type" value="Genomic_DNA"/>
</dbReference>
<dbReference type="AlphaFoldDB" id="I0IDX5"/>
<reference evidence="3 4" key="1">
    <citation type="submission" date="2012-02" db="EMBL/GenBank/DDBJ databases">
        <title>Complete genome sequence of Phycisphaera mikurensis NBRC 102666.</title>
        <authorList>
            <person name="Ankai A."/>
            <person name="Hosoyama A."/>
            <person name="Terui Y."/>
            <person name="Sekine M."/>
            <person name="Fukai R."/>
            <person name="Kato Y."/>
            <person name="Nakamura S."/>
            <person name="Yamada-Narita S."/>
            <person name="Kawakoshi A."/>
            <person name="Fukunaga Y."/>
            <person name="Yamazaki S."/>
            <person name="Fujita N."/>
        </authorList>
    </citation>
    <scope>NUCLEOTIDE SEQUENCE [LARGE SCALE GENOMIC DNA]</scope>
    <source>
        <strain evidence="4">NBRC 102666 / KCTC 22515 / FYK2301M01</strain>
    </source>
</reference>
<dbReference type="PRINTS" id="PR00813">
    <property type="entry name" value="BCTERIALGSPG"/>
</dbReference>
<dbReference type="InterPro" id="IPR012902">
    <property type="entry name" value="N_methyl_site"/>
</dbReference>
<dbReference type="NCBIfam" id="TIGR02532">
    <property type="entry name" value="IV_pilin_GFxxxE"/>
    <property type="match status" value="1"/>
</dbReference>
<evidence type="ECO:0008006" key="5">
    <source>
        <dbReference type="Google" id="ProtNLM"/>
    </source>
</evidence>
<dbReference type="InterPro" id="IPR000983">
    <property type="entry name" value="Bac_GSPG_pilin"/>
</dbReference>
<keyword evidence="4" id="KW-1185">Reference proteome</keyword>
<dbReference type="PANTHER" id="PTHR30093">
    <property type="entry name" value="GENERAL SECRETION PATHWAY PROTEIN G"/>
    <property type="match status" value="1"/>
</dbReference>
<organism evidence="3 4">
    <name type="scientific">Phycisphaera mikurensis (strain NBRC 102666 / KCTC 22515 / FYK2301M01)</name>
    <dbReference type="NCBI Taxonomy" id="1142394"/>
    <lineage>
        <taxon>Bacteria</taxon>
        <taxon>Pseudomonadati</taxon>
        <taxon>Planctomycetota</taxon>
        <taxon>Phycisphaerae</taxon>
        <taxon>Phycisphaerales</taxon>
        <taxon>Phycisphaeraceae</taxon>
        <taxon>Phycisphaera</taxon>
    </lineage>
</organism>
<dbReference type="OrthoDB" id="256066at2"/>
<gene>
    <name evidence="3" type="ordered locus">PSMK_13040</name>
</gene>
<dbReference type="GO" id="GO:0015627">
    <property type="term" value="C:type II protein secretion system complex"/>
    <property type="evidence" value="ECO:0007669"/>
    <property type="project" value="InterPro"/>
</dbReference>
<dbReference type="eggNOG" id="COG2165">
    <property type="taxonomic scope" value="Bacteria"/>
</dbReference>
<evidence type="ECO:0000256" key="2">
    <source>
        <dbReference type="SAM" id="Phobius"/>
    </source>
</evidence>
<dbReference type="Gene3D" id="3.30.700.10">
    <property type="entry name" value="Glycoprotein, Type 4 Pilin"/>
    <property type="match status" value="1"/>
</dbReference>
<dbReference type="PANTHER" id="PTHR30093:SF2">
    <property type="entry name" value="TYPE II SECRETION SYSTEM PROTEIN H"/>
    <property type="match status" value="1"/>
</dbReference>